<reference evidence="1" key="2">
    <citation type="submission" date="2022-01" db="EMBL/GenBank/DDBJ databases">
        <authorList>
            <person name="Yamashiro T."/>
            <person name="Shiraishi A."/>
            <person name="Satake H."/>
            <person name="Nakayama K."/>
        </authorList>
    </citation>
    <scope>NUCLEOTIDE SEQUENCE</scope>
</reference>
<sequence length="323" mass="36812">MNDSSDNVDAIQASFTGAHLTKECSLKTEDKEVEQSKELKTTTKNLQEKAYQLTQTVFTNTCEKVKARTTIGKENVKEPVPRDLPVVQTYVLPTQFLGSPYRTRETICAIGIPEEIQEDEGDMNDGCDITVEDVERLRKILTPSIHTLPNLEPIVQPYMPLGLVCNKAKVKREEEQDYDIPLQDHVMQPLTPQTVHITSPDDDYVAPTTNPILNKHLNESGEEFHDNTRVSKKIGSNPVNDLKELLKRYDFETFILKLLHQLSQSSHKTGKAKREMKSHQRVNVVVLFSYHSMRRATPRNVGSQRKCNHSISDEMVRLARFSL</sequence>
<name>A0ABQ5A3K5_9ASTR</name>
<protein>
    <submittedName>
        <fullName evidence="1">Uncharacterized protein</fullName>
    </submittedName>
</protein>
<organism evidence="1 2">
    <name type="scientific">Tanacetum coccineum</name>
    <dbReference type="NCBI Taxonomy" id="301880"/>
    <lineage>
        <taxon>Eukaryota</taxon>
        <taxon>Viridiplantae</taxon>
        <taxon>Streptophyta</taxon>
        <taxon>Embryophyta</taxon>
        <taxon>Tracheophyta</taxon>
        <taxon>Spermatophyta</taxon>
        <taxon>Magnoliopsida</taxon>
        <taxon>eudicotyledons</taxon>
        <taxon>Gunneridae</taxon>
        <taxon>Pentapetalae</taxon>
        <taxon>asterids</taxon>
        <taxon>campanulids</taxon>
        <taxon>Asterales</taxon>
        <taxon>Asteraceae</taxon>
        <taxon>Asteroideae</taxon>
        <taxon>Anthemideae</taxon>
        <taxon>Anthemidinae</taxon>
        <taxon>Tanacetum</taxon>
    </lineage>
</organism>
<accession>A0ABQ5A3K5</accession>
<dbReference type="EMBL" id="BQNB010011875">
    <property type="protein sequence ID" value="GJS96296.1"/>
    <property type="molecule type" value="Genomic_DNA"/>
</dbReference>
<gene>
    <name evidence="1" type="ORF">Tco_0803264</name>
</gene>
<keyword evidence="2" id="KW-1185">Reference proteome</keyword>
<reference evidence="1" key="1">
    <citation type="journal article" date="2022" name="Int. J. Mol. Sci.">
        <title>Draft Genome of Tanacetum Coccineum: Genomic Comparison of Closely Related Tanacetum-Family Plants.</title>
        <authorList>
            <person name="Yamashiro T."/>
            <person name="Shiraishi A."/>
            <person name="Nakayama K."/>
            <person name="Satake H."/>
        </authorList>
    </citation>
    <scope>NUCLEOTIDE SEQUENCE</scope>
</reference>
<dbReference type="Proteomes" id="UP001151760">
    <property type="component" value="Unassembled WGS sequence"/>
</dbReference>
<evidence type="ECO:0000313" key="2">
    <source>
        <dbReference type="Proteomes" id="UP001151760"/>
    </source>
</evidence>
<comment type="caution">
    <text evidence="1">The sequence shown here is derived from an EMBL/GenBank/DDBJ whole genome shotgun (WGS) entry which is preliminary data.</text>
</comment>
<proteinExistence type="predicted"/>
<evidence type="ECO:0000313" key="1">
    <source>
        <dbReference type="EMBL" id="GJS96296.1"/>
    </source>
</evidence>